<proteinExistence type="predicted"/>
<protein>
    <submittedName>
        <fullName evidence="2">Uncharacterized protein</fullName>
    </submittedName>
</protein>
<accession>A0A7J7H392</accession>
<dbReference type="Proteomes" id="UP000593564">
    <property type="component" value="Unassembled WGS sequence"/>
</dbReference>
<dbReference type="EMBL" id="JACBKZ010000007">
    <property type="protein sequence ID" value="KAF5946166.1"/>
    <property type="molecule type" value="Genomic_DNA"/>
</dbReference>
<comment type="caution">
    <text evidence="2">The sequence shown here is derived from an EMBL/GenBank/DDBJ whole genome shotgun (WGS) entry which is preliminary data.</text>
</comment>
<name>A0A7J7H392_CAMSI</name>
<feature type="chain" id="PRO_5029912945" evidence="1">
    <location>
        <begin position="23"/>
        <end position="61"/>
    </location>
</feature>
<evidence type="ECO:0000256" key="1">
    <source>
        <dbReference type="SAM" id="SignalP"/>
    </source>
</evidence>
<keyword evidence="3" id="KW-1185">Reference proteome</keyword>
<dbReference type="AlphaFoldDB" id="A0A7J7H392"/>
<evidence type="ECO:0000313" key="3">
    <source>
        <dbReference type="Proteomes" id="UP000593564"/>
    </source>
</evidence>
<reference evidence="2 3" key="2">
    <citation type="submission" date="2020-07" db="EMBL/GenBank/DDBJ databases">
        <title>Genome assembly of wild tea tree DASZ reveals pedigree and selection history of tea varieties.</title>
        <authorList>
            <person name="Zhang W."/>
        </authorList>
    </citation>
    <scope>NUCLEOTIDE SEQUENCE [LARGE SCALE GENOMIC DNA]</scope>
    <source>
        <strain evidence="3">cv. G240</strain>
        <tissue evidence="2">Leaf</tissue>
    </source>
</reference>
<gene>
    <name evidence="2" type="ORF">HYC85_016394</name>
</gene>
<sequence length="61" mass="6651">MFFVADLFLNNVFLFLFWHCAAQGPAKKWEEVLLNLGVAGSEAGIDGEEIAPLAKENVATP</sequence>
<feature type="signal peptide" evidence="1">
    <location>
        <begin position="1"/>
        <end position="22"/>
    </location>
</feature>
<reference evidence="3" key="1">
    <citation type="journal article" date="2020" name="Nat. Commun.">
        <title>Genome assembly of wild tea tree DASZ reveals pedigree and selection history of tea varieties.</title>
        <authorList>
            <person name="Zhang W."/>
            <person name="Zhang Y."/>
            <person name="Qiu H."/>
            <person name="Guo Y."/>
            <person name="Wan H."/>
            <person name="Zhang X."/>
            <person name="Scossa F."/>
            <person name="Alseekh S."/>
            <person name="Zhang Q."/>
            <person name="Wang P."/>
            <person name="Xu L."/>
            <person name="Schmidt M.H."/>
            <person name="Jia X."/>
            <person name="Li D."/>
            <person name="Zhu A."/>
            <person name="Guo F."/>
            <person name="Chen W."/>
            <person name="Ni D."/>
            <person name="Usadel B."/>
            <person name="Fernie A.R."/>
            <person name="Wen W."/>
        </authorList>
    </citation>
    <scope>NUCLEOTIDE SEQUENCE [LARGE SCALE GENOMIC DNA]</scope>
    <source>
        <strain evidence="3">cv. G240</strain>
    </source>
</reference>
<organism evidence="2 3">
    <name type="scientific">Camellia sinensis</name>
    <name type="common">Tea plant</name>
    <name type="synonym">Thea sinensis</name>
    <dbReference type="NCBI Taxonomy" id="4442"/>
    <lineage>
        <taxon>Eukaryota</taxon>
        <taxon>Viridiplantae</taxon>
        <taxon>Streptophyta</taxon>
        <taxon>Embryophyta</taxon>
        <taxon>Tracheophyta</taxon>
        <taxon>Spermatophyta</taxon>
        <taxon>Magnoliopsida</taxon>
        <taxon>eudicotyledons</taxon>
        <taxon>Gunneridae</taxon>
        <taxon>Pentapetalae</taxon>
        <taxon>asterids</taxon>
        <taxon>Ericales</taxon>
        <taxon>Theaceae</taxon>
        <taxon>Camellia</taxon>
    </lineage>
</organism>
<evidence type="ECO:0000313" key="2">
    <source>
        <dbReference type="EMBL" id="KAF5946166.1"/>
    </source>
</evidence>
<keyword evidence="1" id="KW-0732">Signal</keyword>